<feature type="domain" description="WSC" evidence="3">
    <location>
        <begin position="3"/>
        <end position="92"/>
    </location>
</feature>
<dbReference type="Proteomes" id="UP001274830">
    <property type="component" value="Unassembled WGS sequence"/>
</dbReference>
<protein>
    <submittedName>
        <fullName evidence="4">Protein SLG1</fullName>
    </submittedName>
</protein>
<feature type="region of interest" description="Disordered" evidence="1">
    <location>
        <begin position="158"/>
        <end position="180"/>
    </location>
</feature>
<keyword evidence="2" id="KW-1133">Transmembrane helix</keyword>
<feature type="transmembrane region" description="Helical" evidence="2">
    <location>
        <begin position="185"/>
        <end position="207"/>
    </location>
</feature>
<evidence type="ECO:0000256" key="2">
    <source>
        <dbReference type="SAM" id="Phobius"/>
    </source>
</evidence>
<keyword evidence="2" id="KW-0472">Membrane</keyword>
<dbReference type="InterPro" id="IPR002889">
    <property type="entry name" value="WSC_carb-bd"/>
</dbReference>
<dbReference type="PROSITE" id="PS51212">
    <property type="entry name" value="WSC"/>
    <property type="match status" value="1"/>
</dbReference>
<evidence type="ECO:0000313" key="4">
    <source>
        <dbReference type="EMBL" id="KAK3677186.1"/>
    </source>
</evidence>
<dbReference type="SMART" id="SM00321">
    <property type="entry name" value="WSC"/>
    <property type="match status" value="1"/>
</dbReference>
<name>A0AAE0WSN7_9PEZI</name>
<accession>A0AAE0WSN7</accession>
<reference evidence="4" key="1">
    <citation type="submission" date="2023-07" db="EMBL/GenBank/DDBJ databases">
        <title>Black Yeasts Isolated from many extreme environments.</title>
        <authorList>
            <person name="Coleine C."/>
            <person name="Stajich J.E."/>
            <person name="Selbmann L."/>
        </authorList>
    </citation>
    <scope>NUCLEOTIDE SEQUENCE</scope>
    <source>
        <strain evidence="4">CCFEE 5485</strain>
    </source>
</reference>
<proteinExistence type="predicted"/>
<feature type="region of interest" description="Disordered" evidence="1">
    <location>
        <begin position="115"/>
        <end position="137"/>
    </location>
</feature>
<keyword evidence="2" id="KW-0812">Transmembrane</keyword>
<gene>
    <name evidence="4" type="primary">wsc1</name>
    <name evidence="4" type="ORF">LTR78_002724</name>
</gene>
<dbReference type="Pfam" id="PF01822">
    <property type="entry name" value="WSC"/>
    <property type="match status" value="1"/>
</dbReference>
<keyword evidence="5" id="KW-1185">Reference proteome</keyword>
<organism evidence="4 5">
    <name type="scientific">Recurvomyces mirabilis</name>
    <dbReference type="NCBI Taxonomy" id="574656"/>
    <lineage>
        <taxon>Eukaryota</taxon>
        <taxon>Fungi</taxon>
        <taxon>Dikarya</taxon>
        <taxon>Ascomycota</taxon>
        <taxon>Pezizomycotina</taxon>
        <taxon>Dothideomycetes</taxon>
        <taxon>Dothideomycetidae</taxon>
        <taxon>Mycosphaerellales</taxon>
        <taxon>Teratosphaeriaceae</taxon>
        <taxon>Recurvomyces</taxon>
    </lineage>
</organism>
<feature type="region of interest" description="Disordered" evidence="1">
    <location>
        <begin position="225"/>
        <end position="248"/>
    </location>
</feature>
<dbReference type="PANTHER" id="PTHR16861:SF4">
    <property type="entry name" value="SH3 DOMAIN PROTEIN (AFU_ORTHOLOGUE AFUA_1G13610)"/>
    <property type="match status" value="1"/>
</dbReference>
<dbReference type="EMBL" id="JAUTXT010000007">
    <property type="protein sequence ID" value="KAK3677186.1"/>
    <property type="molecule type" value="Genomic_DNA"/>
</dbReference>
<dbReference type="PANTHER" id="PTHR16861">
    <property type="entry name" value="GLYCOPROTEIN 38"/>
    <property type="match status" value="1"/>
</dbReference>
<evidence type="ECO:0000313" key="5">
    <source>
        <dbReference type="Proteomes" id="UP001274830"/>
    </source>
</evidence>
<dbReference type="AlphaFoldDB" id="A0AAE0WSN7"/>
<evidence type="ECO:0000256" key="1">
    <source>
        <dbReference type="SAM" id="MobiDB-lite"/>
    </source>
</evidence>
<sequence length="283" mass="28470">MSAMTYAGCFSSSSGLTDQGSYQYQTPGYCQPICVGANHAVLGLSGGSDCWCGDALPPASAKVDDSKCNTPCNGYGQQNCGGTNYWSVYLDGLSNDVPNAGASSSSAAASSAAAASSSSSPPASTPTTSDAASSTPAATTAAPSVVTSVAPGHTIVVTEQPAQTTGAKTQSPAPSSGGKSNTAGIAAGVVVGVVAAAAIIGGLVFFLKRRRQQAAEDEYKRSNQVGDFMRGGGNEIKPPQTAYSQMSDSRLDPMVGRRNSSGSIADAQDYSRKILRVANPDGN</sequence>
<feature type="compositionally biased region" description="Polar residues" evidence="1">
    <location>
        <begin position="160"/>
        <end position="180"/>
    </location>
</feature>
<evidence type="ECO:0000259" key="3">
    <source>
        <dbReference type="PROSITE" id="PS51212"/>
    </source>
</evidence>
<comment type="caution">
    <text evidence="4">The sequence shown here is derived from an EMBL/GenBank/DDBJ whole genome shotgun (WGS) entry which is preliminary data.</text>
</comment>